<name>A0ABD1ETZ1_HYPHA</name>
<sequence>MNTDINHKKILNYEEVKTLTTDKLNKNISEGFLGSRTQQVGGIRSNVRPPTQKAENVGYVRQRRDNNCFIHLPIFNFPPRVSSFNHTRNGRMCPVFKIED</sequence>
<comment type="caution">
    <text evidence="1">The sequence shown here is derived from an EMBL/GenBank/DDBJ whole genome shotgun (WGS) entry which is preliminary data.</text>
</comment>
<protein>
    <submittedName>
        <fullName evidence="1">Uncharacterized protein</fullName>
    </submittedName>
</protein>
<gene>
    <name evidence="1" type="ORF">ABEB36_007426</name>
</gene>
<organism evidence="1 2">
    <name type="scientific">Hypothenemus hampei</name>
    <name type="common">Coffee berry borer</name>
    <dbReference type="NCBI Taxonomy" id="57062"/>
    <lineage>
        <taxon>Eukaryota</taxon>
        <taxon>Metazoa</taxon>
        <taxon>Ecdysozoa</taxon>
        <taxon>Arthropoda</taxon>
        <taxon>Hexapoda</taxon>
        <taxon>Insecta</taxon>
        <taxon>Pterygota</taxon>
        <taxon>Neoptera</taxon>
        <taxon>Endopterygota</taxon>
        <taxon>Coleoptera</taxon>
        <taxon>Polyphaga</taxon>
        <taxon>Cucujiformia</taxon>
        <taxon>Curculionidae</taxon>
        <taxon>Scolytinae</taxon>
        <taxon>Hypothenemus</taxon>
    </lineage>
</organism>
<keyword evidence="2" id="KW-1185">Reference proteome</keyword>
<dbReference type="Proteomes" id="UP001566132">
    <property type="component" value="Unassembled WGS sequence"/>
</dbReference>
<dbReference type="AlphaFoldDB" id="A0ABD1ETZ1"/>
<accession>A0ABD1ETZ1</accession>
<evidence type="ECO:0000313" key="2">
    <source>
        <dbReference type="Proteomes" id="UP001566132"/>
    </source>
</evidence>
<evidence type="ECO:0000313" key="1">
    <source>
        <dbReference type="EMBL" id="KAL1502260.1"/>
    </source>
</evidence>
<dbReference type="EMBL" id="JBDJPC010000005">
    <property type="protein sequence ID" value="KAL1502260.1"/>
    <property type="molecule type" value="Genomic_DNA"/>
</dbReference>
<proteinExistence type="predicted"/>
<reference evidence="1 2" key="1">
    <citation type="submission" date="2024-05" db="EMBL/GenBank/DDBJ databases">
        <title>Genetic variation in Jamaican populations of the coffee berry borer (Hypothenemus hampei).</title>
        <authorList>
            <person name="Errbii M."/>
            <person name="Myrie A."/>
        </authorList>
    </citation>
    <scope>NUCLEOTIDE SEQUENCE [LARGE SCALE GENOMIC DNA]</scope>
    <source>
        <strain evidence="1">JA-Hopewell-2020-01-JO</strain>
        <tissue evidence="1">Whole body</tissue>
    </source>
</reference>